<dbReference type="Gene3D" id="2.40.50.140">
    <property type="entry name" value="Nucleic acid-binding proteins"/>
    <property type="match status" value="1"/>
</dbReference>
<comment type="caution">
    <text evidence="7">The sequence shown here is derived from an EMBL/GenBank/DDBJ whole genome shotgun (WGS) entry which is preliminary data.</text>
</comment>
<evidence type="ECO:0000256" key="4">
    <source>
        <dbReference type="ARBA" id="ARBA00023136"/>
    </source>
</evidence>
<dbReference type="InterPro" id="IPR002810">
    <property type="entry name" value="NfeD-like_C"/>
</dbReference>
<reference evidence="7" key="1">
    <citation type="submission" date="2021-12" db="EMBL/GenBank/DDBJ databases">
        <authorList>
            <person name="Rodrigo-Torres L."/>
            <person name="Arahal R. D."/>
            <person name="Lucena T."/>
        </authorList>
    </citation>
    <scope>NUCLEOTIDE SEQUENCE</scope>
    <source>
        <strain evidence="7">CECT 8267</strain>
    </source>
</reference>
<evidence type="ECO:0000313" key="8">
    <source>
        <dbReference type="Proteomes" id="UP000838100"/>
    </source>
</evidence>
<dbReference type="PANTHER" id="PTHR33507:SF3">
    <property type="entry name" value="INNER MEMBRANE PROTEIN YBBJ"/>
    <property type="match status" value="1"/>
</dbReference>
<evidence type="ECO:0000256" key="2">
    <source>
        <dbReference type="ARBA" id="ARBA00022692"/>
    </source>
</evidence>
<keyword evidence="8" id="KW-1185">Reference proteome</keyword>
<feature type="transmembrane region" description="Helical" evidence="5">
    <location>
        <begin position="53"/>
        <end position="72"/>
    </location>
</feature>
<accession>A0ABM9AGS7</accession>
<dbReference type="Pfam" id="PF01957">
    <property type="entry name" value="NfeD"/>
    <property type="match status" value="1"/>
</dbReference>
<dbReference type="InterPro" id="IPR012340">
    <property type="entry name" value="NA-bd_OB-fold"/>
</dbReference>
<proteinExistence type="predicted"/>
<keyword evidence="4 5" id="KW-0472">Membrane</keyword>
<evidence type="ECO:0000256" key="5">
    <source>
        <dbReference type="SAM" id="Phobius"/>
    </source>
</evidence>
<organism evidence="7 8">
    <name type="scientific">Sinobacterium norvegicum</name>
    <dbReference type="NCBI Taxonomy" id="1641715"/>
    <lineage>
        <taxon>Bacteria</taxon>
        <taxon>Pseudomonadati</taxon>
        <taxon>Pseudomonadota</taxon>
        <taxon>Gammaproteobacteria</taxon>
        <taxon>Cellvibrionales</taxon>
        <taxon>Spongiibacteraceae</taxon>
        <taxon>Sinobacterium</taxon>
    </lineage>
</organism>
<sequence>METALHITYSHWLILAMILLALEVFGAGGFLIGMAIASLALALVTWLSPGMDWQPQLVAFALISVAATYVYWRSFKGFNNRSDQPELNHKTSQFVGRRFALQQSLVGGMGRQQIGDTFWKIKADGELAEGSLVEVYGAEGSELLVKPIDRRGDTDGE</sequence>
<evidence type="ECO:0000256" key="1">
    <source>
        <dbReference type="ARBA" id="ARBA00004141"/>
    </source>
</evidence>
<dbReference type="Proteomes" id="UP000838100">
    <property type="component" value="Unassembled WGS sequence"/>
</dbReference>
<keyword evidence="3 5" id="KW-1133">Transmembrane helix</keyword>
<dbReference type="RefSeq" id="WP_237445047.1">
    <property type="nucleotide sequence ID" value="NZ_CAKLPX010000003.1"/>
</dbReference>
<gene>
    <name evidence="7" type="primary">ybbJ</name>
    <name evidence="7" type="ORF">SIN8267_02473</name>
</gene>
<dbReference type="PANTHER" id="PTHR33507">
    <property type="entry name" value="INNER MEMBRANE PROTEIN YBBJ"/>
    <property type="match status" value="1"/>
</dbReference>
<comment type="subcellular location">
    <subcellularLocation>
        <location evidence="1">Membrane</location>
        <topology evidence="1">Multi-pass membrane protein</topology>
    </subcellularLocation>
</comment>
<dbReference type="EMBL" id="CAKLPX010000003">
    <property type="protein sequence ID" value="CAH0992354.1"/>
    <property type="molecule type" value="Genomic_DNA"/>
</dbReference>
<evidence type="ECO:0000256" key="3">
    <source>
        <dbReference type="ARBA" id="ARBA00022989"/>
    </source>
</evidence>
<name>A0ABM9AGS7_9GAMM</name>
<evidence type="ECO:0000313" key="7">
    <source>
        <dbReference type="EMBL" id="CAH0992354.1"/>
    </source>
</evidence>
<feature type="domain" description="NfeD-like C-terminal" evidence="6">
    <location>
        <begin position="93"/>
        <end position="147"/>
    </location>
</feature>
<evidence type="ECO:0000259" key="6">
    <source>
        <dbReference type="Pfam" id="PF01957"/>
    </source>
</evidence>
<dbReference type="InterPro" id="IPR052165">
    <property type="entry name" value="Membrane_assoc_protease"/>
</dbReference>
<keyword evidence="2 5" id="KW-0812">Transmembrane</keyword>
<protein>
    <submittedName>
        <fullName evidence="7">Inner membrane protein YbbJ</fullName>
    </submittedName>
</protein>
<feature type="transmembrane region" description="Helical" evidence="5">
    <location>
        <begin position="12"/>
        <end position="41"/>
    </location>
</feature>